<evidence type="ECO:0000256" key="1">
    <source>
        <dbReference type="SAM" id="MobiDB-lite"/>
    </source>
</evidence>
<dbReference type="PANTHER" id="PTHR33744">
    <property type="entry name" value="CARBOHYDRATE DIACID REGULATOR"/>
    <property type="match status" value="1"/>
</dbReference>
<reference evidence="5" key="1">
    <citation type="submission" date="2017-06" db="EMBL/GenBank/DDBJ databases">
        <authorList>
            <person name="Varghese N."/>
            <person name="Submissions S."/>
        </authorList>
    </citation>
    <scope>NUCLEOTIDE SEQUENCE [LARGE SCALE GENOMIC DNA]</scope>
    <source>
        <strain evidence="5">DSM 44485</strain>
    </source>
</reference>
<dbReference type="PANTHER" id="PTHR33744:SF1">
    <property type="entry name" value="DNA-BINDING TRANSCRIPTIONAL ACTIVATOR ADER"/>
    <property type="match status" value="1"/>
</dbReference>
<dbReference type="InterPro" id="IPR051448">
    <property type="entry name" value="CdaR-like_regulators"/>
</dbReference>
<feature type="domain" description="PucR C-terminal helix-turn-helix" evidence="2">
    <location>
        <begin position="331"/>
        <end position="389"/>
    </location>
</feature>
<feature type="region of interest" description="Disordered" evidence="1">
    <location>
        <begin position="394"/>
        <end position="430"/>
    </location>
</feature>
<evidence type="ECO:0000313" key="4">
    <source>
        <dbReference type="EMBL" id="SNR26919.1"/>
    </source>
</evidence>
<dbReference type="OrthoDB" id="3449988at2"/>
<sequence length="430" mass="48039">MAQQTLTREAASRRSRLPRRLALLMRPELPSLAGEIIEEVRRSIPEYGRPLKGPYVEALRIGVDRALTDFVDRVANPLEPSARHRETYRRLGRFEAQEGRTLDTLQAALRIGVQVAWRRIMKIGPRRRLSPEVMAQLADALFAYIDELAALALEGYLDARPDGEAEAHRRRLLELLLRRDVSSRVLAEAAERAGWTLPDEATAVVAPPGARYVRAALDEDVLADLSAAQPFLLVPGRPTPERRRSLLRVLPDRQLVIGLTVPIAGVADSLRWARCAQSLVETGVLEDAPVTDCEEHLITLWLLSDQALIGQLAHRHLGEMDGFSPRQRDRLLETLHAWLVTRGTANDIAEELGIHPQTVRYRMRQVVGVLGDRLTDREARFAIEAVLRATRLRERAARPPGTSAAGDGAAARERAPIDNRPISDRRDMST</sequence>
<dbReference type="InterPro" id="IPR025736">
    <property type="entry name" value="PucR_C-HTH_dom"/>
</dbReference>
<evidence type="ECO:0000259" key="2">
    <source>
        <dbReference type="Pfam" id="PF13556"/>
    </source>
</evidence>
<gene>
    <name evidence="4" type="ORF">SAMN06265355_101593</name>
</gene>
<name>A0A238V063_9ACTN</name>
<dbReference type="RefSeq" id="WP_089309967.1">
    <property type="nucleotide sequence ID" value="NZ_FZNP01000001.1"/>
</dbReference>
<feature type="compositionally biased region" description="Basic and acidic residues" evidence="1">
    <location>
        <begin position="410"/>
        <end position="430"/>
    </location>
</feature>
<proteinExistence type="predicted"/>
<organism evidence="4 5">
    <name type="scientific">Actinomadura mexicana</name>
    <dbReference type="NCBI Taxonomy" id="134959"/>
    <lineage>
        <taxon>Bacteria</taxon>
        <taxon>Bacillati</taxon>
        <taxon>Actinomycetota</taxon>
        <taxon>Actinomycetes</taxon>
        <taxon>Streptosporangiales</taxon>
        <taxon>Thermomonosporaceae</taxon>
        <taxon>Actinomadura</taxon>
    </lineage>
</organism>
<keyword evidence="5" id="KW-1185">Reference proteome</keyword>
<evidence type="ECO:0000259" key="3">
    <source>
        <dbReference type="Pfam" id="PF25906"/>
    </source>
</evidence>
<dbReference type="AlphaFoldDB" id="A0A238V063"/>
<feature type="domain" description="PucR-like N-terminal" evidence="3">
    <location>
        <begin position="15"/>
        <end position="177"/>
    </location>
</feature>
<dbReference type="Proteomes" id="UP000198420">
    <property type="component" value="Unassembled WGS sequence"/>
</dbReference>
<evidence type="ECO:0000313" key="5">
    <source>
        <dbReference type="Proteomes" id="UP000198420"/>
    </source>
</evidence>
<dbReference type="Gene3D" id="1.10.10.2840">
    <property type="entry name" value="PucR C-terminal helix-turn-helix domain"/>
    <property type="match status" value="1"/>
</dbReference>
<accession>A0A238V063</accession>
<dbReference type="Pfam" id="PF25906">
    <property type="entry name" value="PucR-like_N"/>
    <property type="match status" value="1"/>
</dbReference>
<dbReference type="InterPro" id="IPR042070">
    <property type="entry name" value="PucR_C-HTH_sf"/>
</dbReference>
<dbReference type="EMBL" id="FZNP01000001">
    <property type="protein sequence ID" value="SNR26919.1"/>
    <property type="molecule type" value="Genomic_DNA"/>
</dbReference>
<dbReference type="Pfam" id="PF13556">
    <property type="entry name" value="HTH_30"/>
    <property type="match status" value="1"/>
</dbReference>
<dbReference type="InterPro" id="IPR058663">
    <property type="entry name" value="PucR-like_N"/>
</dbReference>
<protein>
    <submittedName>
        <fullName evidence="4">PucR C-terminal helix-turn-helix domain-containing protein</fullName>
    </submittedName>
</protein>